<evidence type="ECO:0000313" key="3">
    <source>
        <dbReference type="EMBL" id="MBB6129219.1"/>
    </source>
</evidence>
<dbReference type="SUPFAM" id="SSF56300">
    <property type="entry name" value="Metallo-dependent phosphatases"/>
    <property type="match status" value="1"/>
</dbReference>
<dbReference type="InterPro" id="IPR029052">
    <property type="entry name" value="Metallo-depent_PP-like"/>
</dbReference>
<evidence type="ECO:0000259" key="2">
    <source>
        <dbReference type="Pfam" id="PF00149"/>
    </source>
</evidence>
<accession>A0A841JDJ7</accession>
<feature type="domain" description="Calcineurin-like phosphoesterase" evidence="2">
    <location>
        <begin position="50"/>
        <end position="257"/>
    </location>
</feature>
<reference evidence="3 4" key="1">
    <citation type="submission" date="2020-08" db="EMBL/GenBank/DDBJ databases">
        <title>Genomic Encyclopedia of Type Strains, Phase IV (KMG-V): Genome sequencing to study the core and pangenomes of soil and plant-associated prokaryotes.</title>
        <authorList>
            <person name="Whitman W."/>
        </authorList>
    </citation>
    <scope>NUCLEOTIDE SEQUENCE [LARGE SCALE GENOMIC DNA]</scope>
    <source>
        <strain evidence="3 4">MP601</strain>
    </source>
</reference>
<protein>
    <submittedName>
        <fullName evidence="3">Calcineurin-like phosphoesterase family protein</fullName>
    </submittedName>
</protein>
<dbReference type="InterPro" id="IPR004843">
    <property type="entry name" value="Calcineurin-like_PHP"/>
</dbReference>
<sequence>MNYTTPVIKKDQPDDTFKTQPLPQPIGKYPYHLHVVDIHPVTNPNQMDFHMVGDTGGTGNPEARQEIIDQMSLQYKPGSFLYHLGDLVYHYGEASQYNDQFFKPFEKYPGPIFAIAGNHDSDVNPDSKIPYQSLDAFTTVFCDSEPQHVVFSGESKRQSMTQPNIFWTLETPLATVIGLHTNVPKFGAVSAEQENWFHNELKSAPSDKMLILCLHHAPYSADTNHGSSLPMINMLENAFNTTGVRPDIVFSGHVHNYQRFHKLYADGIEVPYVVSGAGGFDELHRIATLDDSRFEPLPFPGIHLKSFCDDEHGFLQITITQTDDQLQLSGNYYSVRAGAPAMLRDVFTVHKA</sequence>
<dbReference type="PANTHER" id="PTHR22953:SF153">
    <property type="entry name" value="PURPLE ACID PHOSPHATASE"/>
    <property type="match status" value="1"/>
</dbReference>
<dbReference type="Pfam" id="PF00149">
    <property type="entry name" value="Metallophos"/>
    <property type="match status" value="1"/>
</dbReference>
<name>A0A841JDJ7_9SPHI</name>
<dbReference type="Proteomes" id="UP000548326">
    <property type="component" value="Unassembled WGS sequence"/>
</dbReference>
<dbReference type="InterPro" id="IPR039331">
    <property type="entry name" value="PAPs-like"/>
</dbReference>
<proteinExistence type="predicted"/>
<dbReference type="EMBL" id="JACHCA010000008">
    <property type="protein sequence ID" value="MBB6129219.1"/>
    <property type="molecule type" value="Genomic_DNA"/>
</dbReference>
<organism evidence="3 4">
    <name type="scientific">Mucilaginibacter lappiensis</name>
    <dbReference type="NCBI Taxonomy" id="354630"/>
    <lineage>
        <taxon>Bacteria</taxon>
        <taxon>Pseudomonadati</taxon>
        <taxon>Bacteroidota</taxon>
        <taxon>Sphingobacteriia</taxon>
        <taxon>Sphingobacteriales</taxon>
        <taxon>Sphingobacteriaceae</taxon>
        <taxon>Mucilaginibacter</taxon>
    </lineage>
</organism>
<evidence type="ECO:0000256" key="1">
    <source>
        <dbReference type="ARBA" id="ARBA00022729"/>
    </source>
</evidence>
<keyword evidence="1" id="KW-0732">Signal</keyword>
<dbReference type="Gene3D" id="3.60.21.10">
    <property type="match status" value="1"/>
</dbReference>
<dbReference type="GO" id="GO:0003993">
    <property type="term" value="F:acid phosphatase activity"/>
    <property type="evidence" value="ECO:0007669"/>
    <property type="project" value="InterPro"/>
</dbReference>
<dbReference type="RefSeq" id="WP_183588390.1">
    <property type="nucleotide sequence ID" value="NZ_JACHCA010000008.1"/>
</dbReference>
<gene>
    <name evidence="3" type="ORF">HDF22_003344</name>
</gene>
<evidence type="ECO:0000313" key="4">
    <source>
        <dbReference type="Proteomes" id="UP000548326"/>
    </source>
</evidence>
<comment type="caution">
    <text evidence="3">The sequence shown here is derived from an EMBL/GenBank/DDBJ whole genome shotgun (WGS) entry which is preliminary data.</text>
</comment>
<dbReference type="PANTHER" id="PTHR22953">
    <property type="entry name" value="ACID PHOSPHATASE RELATED"/>
    <property type="match status" value="1"/>
</dbReference>
<dbReference type="AlphaFoldDB" id="A0A841JDJ7"/>